<evidence type="ECO:0000256" key="8">
    <source>
        <dbReference type="SAM" id="Phobius"/>
    </source>
</evidence>
<evidence type="ECO:0000256" key="1">
    <source>
        <dbReference type="ARBA" id="ARBA00004651"/>
    </source>
</evidence>
<keyword evidence="6 8" id="KW-0472">Membrane</keyword>
<dbReference type="InterPro" id="IPR002350">
    <property type="entry name" value="Kazal_dom"/>
</dbReference>
<sequence>MAAWIVQIGVLSVLCMISFVFLGCPGNDKHIVAPGIGADANLNCSSNCNCDYVPYSPVCGDDGITTYITACHAGCQNQNTINDKTIYTDCLCINNASQVDEPNFGYASSSSCAIDCTYQFYIFLGIVCLLNFSGGTGRASTFLITIRCVKEKDKSISMGFGLMAMSLFSFIPAPIFFGYLLDQTCLVWGKTCEGNGNCWIYDLEALRYLINLIAAGFISLGTLCDFGVFCTVKSIKIYDDQNDDRQKVVDDTEIRLSKIEDNVSDTDTEVK</sequence>
<evidence type="ECO:0000256" key="6">
    <source>
        <dbReference type="ARBA" id="ARBA00023136"/>
    </source>
</evidence>
<dbReference type="InterPro" id="IPR004156">
    <property type="entry name" value="OATP"/>
</dbReference>
<dbReference type="InterPro" id="IPR036058">
    <property type="entry name" value="Kazal_dom_sf"/>
</dbReference>
<evidence type="ECO:0000259" key="10">
    <source>
        <dbReference type="PROSITE" id="PS51465"/>
    </source>
</evidence>
<comment type="similarity">
    <text evidence="2">Belongs to the organo anion transporter (TC 2.A.60) family.</text>
</comment>
<feature type="chain" id="PRO_5026715229" evidence="9">
    <location>
        <begin position="23"/>
        <end position="271"/>
    </location>
</feature>
<feature type="signal peptide" evidence="9">
    <location>
        <begin position="1"/>
        <end position="22"/>
    </location>
</feature>
<evidence type="ECO:0000256" key="3">
    <source>
        <dbReference type="ARBA" id="ARBA00022475"/>
    </source>
</evidence>
<dbReference type="PANTHER" id="PTHR11388">
    <property type="entry name" value="ORGANIC ANION TRANSPORTER"/>
    <property type="match status" value="1"/>
</dbReference>
<dbReference type="Pfam" id="PF03137">
    <property type="entry name" value="OATP"/>
    <property type="match status" value="1"/>
</dbReference>
<evidence type="ECO:0000313" key="11">
    <source>
        <dbReference type="EMBL" id="NOV51248.1"/>
    </source>
</evidence>
<dbReference type="EMBL" id="GIIL01007522">
    <property type="protein sequence ID" value="NOV51248.1"/>
    <property type="molecule type" value="Transcribed_RNA"/>
</dbReference>
<feature type="transmembrane region" description="Helical" evidence="8">
    <location>
        <begin position="158"/>
        <end position="181"/>
    </location>
</feature>
<accession>A0A6M2E1I6</accession>
<keyword evidence="7" id="KW-1015">Disulfide bond</keyword>
<dbReference type="PROSITE" id="PS51465">
    <property type="entry name" value="KAZAL_2"/>
    <property type="match status" value="1"/>
</dbReference>
<dbReference type="SUPFAM" id="SSF103473">
    <property type="entry name" value="MFS general substrate transporter"/>
    <property type="match status" value="1"/>
</dbReference>
<dbReference type="InterPro" id="IPR036259">
    <property type="entry name" value="MFS_trans_sf"/>
</dbReference>
<feature type="transmembrane region" description="Helical" evidence="8">
    <location>
        <begin position="209"/>
        <end position="232"/>
    </location>
</feature>
<dbReference type="GO" id="GO:0016323">
    <property type="term" value="C:basolateral plasma membrane"/>
    <property type="evidence" value="ECO:0007669"/>
    <property type="project" value="TreeGrafter"/>
</dbReference>
<feature type="domain" description="Kazal-like" evidence="10">
    <location>
        <begin position="38"/>
        <end position="94"/>
    </location>
</feature>
<feature type="transmembrane region" description="Helical" evidence="8">
    <location>
        <begin position="120"/>
        <end position="146"/>
    </location>
</feature>
<dbReference type="Pfam" id="PF07648">
    <property type="entry name" value="Kazal_2"/>
    <property type="match status" value="1"/>
</dbReference>
<dbReference type="SUPFAM" id="SSF100895">
    <property type="entry name" value="Kazal-type serine protease inhibitors"/>
    <property type="match status" value="1"/>
</dbReference>
<reference evidence="11" key="1">
    <citation type="submission" date="2020-03" db="EMBL/GenBank/DDBJ databases">
        <title>Transcriptomic Profiling of the Digestive Tract of the Rat Flea, Xenopsylla cheopis, Following Blood Feeding and Infection with Yersinia pestis.</title>
        <authorList>
            <person name="Bland D.M."/>
            <person name="Martens C.A."/>
            <person name="Virtaneva K."/>
            <person name="Kanakabandi K."/>
            <person name="Long D."/>
            <person name="Rosenke R."/>
            <person name="Saturday G.A."/>
            <person name="Hoyt F.H."/>
            <person name="Bruno D.P."/>
            <person name="Ribeiro J.M.C."/>
            <person name="Hinnebusch J."/>
        </authorList>
    </citation>
    <scope>NUCLEOTIDE SEQUENCE</scope>
</reference>
<dbReference type="GO" id="GO:0015347">
    <property type="term" value="F:sodium-independent organic anion transmembrane transporter activity"/>
    <property type="evidence" value="ECO:0007669"/>
    <property type="project" value="TreeGrafter"/>
</dbReference>
<comment type="subcellular location">
    <subcellularLocation>
        <location evidence="1">Cell membrane</location>
        <topology evidence="1">Multi-pass membrane protein</topology>
    </subcellularLocation>
</comment>
<keyword evidence="9" id="KW-0732">Signal</keyword>
<dbReference type="AlphaFoldDB" id="A0A6M2E1I6"/>
<dbReference type="GO" id="GO:0043252">
    <property type="term" value="P:sodium-independent organic anion transport"/>
    <property type="evidence" value="ECO:0007669"/>
    <property type="project" value="TreeGrafter"/>
</dbReference>
<protein>
    <submittedName>
        <fullName evidence="11">Putative organic anion transporter</fullName>
    </submittedName>
</protein>
<evidence type="ECO:0000256" key="7">
    <source>
        <dbReference type="ARBA" id="ARBA00023157"/>
    </source>
</evidence>
<keyword evidence="5 8" id="KW-1133">Transmembrane helix</keyword>
<name>A0A6M2E1I6_XENCH</name>
<keyword evidence="3" id="KW-1003">Cell membrane</keyword>
<keyword evidence="4 8" id="KW-0812">Transmembrane</keyword>
<evidence type="ECO:0000256" key="9">
    <source>
        <dbReference type="SAM" id="SignalP"/>
    </source>
</evidence>
<evidence type="ECO:0000256" key="5">
    <source>
        <dbReference type="ARBA" id="ARBA00022989"/>
    </source>
</evidence>
<proteinExistence type="inferred from homology"/>
<evidence type="ECO:0000256" key="2">
    <source>
        <dbReference type="ARBA" id="ARBA00009657"/>
    </source>
</evidence>
<dbReference type="PANTHER" id="PTHR11388:SF76">
    <property type="entry name" value="SOLUTE CARRIER ORGANIC ANION TRANSPORTER FAMILY MEMBER"/>
    <property type="match status" value="1"/>
</dbReference>
<organism evidence="11">
    <name type="scientific">Xenopsylla cheopis</name>
    <name type="common">Oriental rat flea</name>
    <name type="synonym">Pulex cheopis</name>
    <dbReference type="NCBI Taxonomy" id="163159"/>
    <lineage>
        <taxon>Eukaryota</taxon>
        <taxon>Metazoa</taxon>
        <taxon>Ecdysozoa</taxon>
        <taxon>Arthropoda</taxon>
        <taxon>Hexapoda</taxon>
        <taxon>Insecta</taxon>
        <taxon>Pterygota</taxon>
        <taxon>Neoptera</taxon>
        <taxon>Endopterygota</taxon>
        <taxon>Siphonaptera</taxon>
        <taxon>Pulicidae</taxon>
        <taxon>Xenopsyllinae</taxon>
        <taxon>Xenopsylla</taxon>
    </lineage>
</organism>
<evidence type="ECO:0000256" key="4">
    <source>
        <dbReference type="ARBA" id="ARBA00022692"/>
    </source>
</evidence>